<evidence type="ECO:0000313" key="2">
    <source>
        <dbReference type="Proteomes" id="UP000018296"/>
    </source>
</evidence>
<gene>
    <name evidence="1" type="ORF">P343_14310</name>
</gene>
<comment type="caution">
    <text evidence="1">The sequence shown here is derived from an EMBL/GenBank/DDBJ whole genome shotgun (WGS) entry which is preliminary data.</text>
</comment>
<dbReference type="Proteomes" id="UP000018296">
    <property type="component" value="Unassembled WGS sequence"/>
</dbReference>
<keyword evidence="2" id="KW-1185">Reference proteome</keyword>
<sequence>MHEHELFLKEKEEIDMLLQNDCKIVSVKENLSGAFVSFQLADQTDEERITTLHLLTPDARIYLTNQLSTKKMEESRT</sequence>
<dbReference type="EMBL" id="AWTC01000015">
    <property type="protein sequence ID" value="EST10982.1"/>
    <property type="molecule type" value="Genomic_DNA"/>
</dbReference>
<evidence type="ECO:0000313" key="1">
    <source>
        <dbReference type="EMBL" id="EST10982.1"/>
    </source>
</evidence>
<name>V6IV33_9BACL</name>
<reference evidence="1 2" key="1">
    <citation type="journal article" date="2013" name="Genome Announc.">
        <title>Genome Sequence of Sporolactobacillus laevolacticus DSM442, an Efficient Polymer-Grade D-Lactate Producer from Agricultural Waste Cottonseed as a Nitrogen Source.</title>
        <authorList>
            <person name="Wang H."/>
            <person name="Wang L."/>
            <person name="Ju J."/>
            <person name="Yu B."/>
            <person name="Ma Y."/>
        </authorList>
    </citation>
    <scope>NUCLEOTIDE SEQUENCE [LARGE SCALE GENOMIC DNA]</scope>
    <source>
        <strain evidence="1 2">DSM 442</strain>
    </source>
</reference>
<accession>V6IV33</accession>
<protein>
    <submittedName>
        <fullName evidence="1">Uncharacterized protein</fullName>
    </submittedName>
</protein>
<proteinExistence type="predicted"/>
<dbReference type="RefSeq" id="WP_023511092.1">
    <property type="nucleotide sequence ID" value="NZ_AWTC01000015.1"/>
</dbReference>
<dbReference type="PATRIC" id="fig|1395513.3.peg.2904"/>
<dbReference type="OrthoDB" id="2454651at2"/>
<dbReference type="AlphaFoldDB" id="V6IV33"/>
<organism evidence="1 2">
    <name type="scientific">Sporolactobacillus laevolacticus DSM 442</name>
    <dbReference type="NCBI Taxonomy" id="1395513"/>
    <lineage>
        <taxon>Bacteria</taxon>
        <taxon>Bacillati</taxon>
        <taxon>Bacillota</taxon>
        <taxon>Bacilli</taxon>
        <taxon>Bacillales</taxon>
        <taxon>Sporolactobacillaceae</taxon>
        <taxon>Sporolactobacillus</taxon>
    </lineage>
</organism>
<dbReference type="STRING" id="1395513.P343_14310"/>